<protein>
    <submittedName>
        <fullName evidence="1">Unannotated protein</fullName>
    </submittedName>
</protein>
<sequence length="36" mass="3685">MAIARPNAKIAVLVPPIINASATIMATVTYQGDADS</sequence>
<proteinExistence type="predicted"/>
<reference evidence="1" key="1">
    <citation type="submission" date="2020-05" db="EMBL/GenBank/DDBJ databases">
        <authorList>
            <person name="Chiriac C."/>
            <person name="Salcher M."/>
            <person name="Ghai R."/>
            <person name="Kavagutti S V."/>
        </authorList>
    </citation>
    <scope>NUCLEOTIDE SEQUENCE</scope>
</reference>
<accession>A0A6J6R0E5</accession>
<dbReference type="EMBL" id="CAEZYA010000075">
    <property type="protein sequence ID" value="CAB4717320.1"/>
    <property type="molecule type" value="Genomic_DNA"/>
</dbReference>
<evidence type="ECO:0000313" key="1">
    <source>
        <dbReference type="EMBL" id="CAB4717320.1"/>
    </source>
</evidence>
<dbReference type="AlphaFoldDB" id="A0A6J6R0E5"/>
<name>A0A6J6R0E5_9ZZZZ</name>
<gene>
    <name evidence="1" type="ORF">UFOPK2627_01365</name>
</gene>
<organism evidence="1">
    <name type="scientific">freshwater metagenome</name>
    <dbReference type="NCBI Taxonomy" id="449393"/>
    <lineage>
        <taxon>unclassified sequences</taxon>
        <taxon>metagenomes</taxon>
        <taxon>ecological metagenomes</taxon>
    </lineage>
</organism>